<keyword evidence="2" id="KW-1185">Reference proteome</keyword>
<dbReference type="Proteomes" id="UP000321907">
    <property type="component" value="Unassembled WGS sequence"/>
</dbReference>
<dbReference type="PROSITE" id="PS51257">
    <property type="entry name" value="PROKAR_LIPOPROTEIN"/>
    <property type="match status" value="1"/>
</dbReference>
<accession>A0A5C7FRQ9</accession>
<sequence length="212" mass="23658">MKNILFCIVAAFVLSGCQKDIVDYGLAAQKAEMFLTANLNSSLEKKFIASTVDLVADPITPAMSAALKVRADHQNSEFLVAIKAFDELIVPLTDHGQLDGTMRYDLEQLINSSRVILNKTNASEDKAKVAARYLGYLMTYSEPVDLHLLTEFYLTSADVLDESKNEEYRSYILDKAMAVAEEIKTGKIPPGRQELFEWQSNFAIYKLTDSKG</sequence>
<evidence type="ECO:0000313" key="1">
    <source>
        <dbReference type="EMBL" id="TXF89039.1"/>
    </source>
</evidence>
<gene>
    <name evidence="1" type="ORF">FUA23_12185</name>
</gene>
<evidence type="ECO:0000313" key="2">
    <source>
        <dbReference type="Proteomes" id="UP000321907"/>
    </source>
</evidence>
<dbReference type="EMBL" id="VOXD01000017">
    <property type="protein sequence ID" value="TXF89039.1"/>
    <property type="molecule type" value="Genomic_DNA"/>
</dbReference>
<protein>
    <submittedName>
        <fullName evidence="1">Uncharacterized protein</fullName>
    </submittedName>
</protein>
<dbReference type="AlphaFoldDB" id="A0A5C7FRQ9"/>
<comment type="caution">
    <text evidence="1">The sequence shown here is derived from an EMBL/GenBank/DDBJ whole genome shotgun (WGS) entry which is preliminary data.</text>
</comment>
<dbReference type="RefSeq" id="WP_147931025.1">
    <property type="nucleotide sequence ID" value="NZ_VOXD01000017.1"/>
</dbReference>
<reference evidence="1 2" key="1">
    <citation type="submission" date="2019-08" db="EMBL/GenBank/DDBJ databases">
        <title>Lewinella sp. strain SSH13 Genome sequencing and assembly.</title>
        <authorList>
            <person name="Kim I."/>
        </authorList>
    </citation>
    <scope>NUCLEOTIDE SEQUENCE [LARGE SCALE GENOMIC DNA]</scope>
    <source>
        <strain evidence="1 2">SSH13</strain>
    </source>
</reference>
<proteinExistence type="predicted"/>
<organism evidence="1 2">
    <name type="scientific">Neolewinella aurantiaca</name>
    <dbReference type="NCBI Taxonomy" id="2602767"/>
    <lineage>
        <taxon>Bacteria</taxon>
        <taxon>Pseudomonadati</taxon>
        <taxon>Bacteroidota</taxon>
        <taxon>Saprospiria</taxon>
        <taxon>Saprospirales</taxon>
        <taxon>Lewinellaceae</taxon>
        <taxon>Neolewinella</taxon>
    </lineage>
</organism>
<name>A0A5C7FRQ9_9BACT</name>